<comment type="caution">
    <text evidence="1">The sequence shown here is derived from an EMBL/GenBank/DDBJ whole genome shotgun (WGS) entry which is preliminary data.</text>
</comment>
<dbReference type="OrthoDB" id="9810827at2"/>
<proteinExistence type="predicted"/>
<dbReference type="RefSeq" id="WP_119357268.1">
    <property type="nucleotide sequence ID" value="NZ_BJXM01000008.1"/>
</dbReference>
<accession>A0A399FBP7</accession>
<dbReference type="EMBL" id="QWLB01000021">
    <property type="protein sequence ID" value="RIH92352.1"/>
    <property type="molecule type" value="Genomic_DNA"/>
</dbReference>
<evidence type="ECO:0000313" key="2">
    <source>
        <dbReference type="Proteomes" id="UP000266178"/>
    </source>
</evidence>
<dbReference type="AlphaFoldDB" id="A0A399FBP7"/>
<dbReference type="Gene3D" id="3.30.530.20">
    <property type="match status" value="1"/>
</dbReference>
<protein>
    <submittedName>
        <fullName evidence="1">Polyketide cyclase / dehydrase and lipid transport</fullName>
    </submittedName>
</protein>
<name>A0A399FBP7_9DEIN</name>
<dbReference type="InterPro" id="IPR019587">
    <property type="entry name" value="Polyketide_cyclase/dehydratase"/>
</dbReference>
<keyword evidence="2" id="KW-1185">Reference proteome</keyword>
<sequence>MTIDPSASLKARKEIVIGAPLETVWALLTDIERWPQWQPEVSLARLEGELAVGTVFRWKAKGLGIVSTVQALEQGRCIGWTGNSVGMRAVHIWTLEPQDNGVRVVTEESLSGWLAQIMKIFDPNFLEKSLEGSLQVLKARAERR</sequence>
<dbReference type="Pfam" id="PF10604">
    <property type="entry name" value="Polyketide_cyc2"/>
    <property type="match status" value="1"/>
</dbReference>
<dbReference type="SUPFAM" id="SSF55961">
    <property type="entry name" value="Bet v1-like"/>
    <property type="match status" value="1"/>
</dbReference>
<gene>
    <name evidence="1" type="ORF">Mgrana_01783</name>
</gene>
<dbReference type="InterPro" id="IPR023393">
    <property type="entry name" value="START-like_dom_sf"/>
</dbReference>
<dbReference type="Proteomes" id="UP000266178">
    <property type="component" value="Unassembled WGS sequence"/>
</dbReference>
<reference evidence="1 2" key="1">
    <citation type="submission" date="2018-08" db="EMBL/GenBank/DDBJ databases">
        <title>Meiothermus granaticius genome AF-68 sequencing project.</title>
        <authorList>
            <person name="Da Costa M.S."/>
            <person name="Albuquerque L."/>
            <person name="Raposo P."/>
            <person name="Froufe H.J.C."/>
            <person name="Barroso C.S."/>
            <person name="Egas C."/>
        </authorList>
    </citation>
    <scope>NUCLEOTIDE SEQUENCE [LARGE SCALE GENOMIC DNA]</scope>
    <source>
        <strain evidence="1 2">AF-68</strain>
    </source>
</reference>
<evidence type="ECO:0000313" key="1">
    <source>
        <dbReference type="EMBL" id="RIH92352.1"/>
    </source>
</evidence>
<organism evidence="1 2">
    <name type="scientific">Meiothermus granaticius NBRC 107808</name>
    <dbReference type="NCBI Taxonomy" id="1227551"/>
    <lineage>
        <taxon>Bacteria</taxon>
        <taxon>Thermotogati</taxon>
        <taxon>Deinococcota</taxon>
        <taxon>Deinococci</taxon>
        <taxon>Thermales</taxon>
        <taxon>Thermaceae</taxon>
        <taxon>Meiothermus</taxon>
    </lineage>
</organism>